<evidence type="ECO:0000259" key="4">
    <source>
        <dbReference type="PROSITE" id="PS50995"/>
    </source>
</evidence>
<dbReference type="Proteomes" id="UP000622687">
    <property type="component" value="Unassembled WGS sequence"/>
</dbReference>
<keyword evidence="6" id="KW-1185">Reference proteome</keyword>
<evidence type="ECO:0000313" key="6">
    <source>
        <dbReference type="Proteomes" id="UP000622687"/>
    </source>
</evidence>
<feature type="domain" description="HTH marR-type" evidence="4">
    <location>
        <begin position="6"/>
        <end position="138"/>
    </location>
</feature>
<accession>A0A934M1X1</accession>
<dbReference type="InterPro" id="IPR036390">
    <property type="entry name" value="WH_DNA-bd_sf"/>
</dbReference>
<dbReference type="Gene3D" id="1.10.10.10">
    <property type="entry name" value="Winged helix-like DNA-binding domain superfamily/Winged helix DNA-binding domain"/>
    <property type="match status" value="1"/>
</dbReference>
<dbReference type="PROSITE" id="PS50995">
    <property type="entry name" value="HTH_MARR_2"/>
    <property type="match status" value="1"/>
</dbReference>
<evidence type="ECO:0000256" key="2">
    <source>
        <dbReference type="ARBA" id="ARBA00023125"/>
    </source>
</evidence>
<dbReference type="RefSeq" id="WP_211140988.1">
    <property type="nucleotide sequence ID" value="NZ_JAEEGB010000003.1"/>
</dbReference>
<keyword evidence="2" id="KW-0238">DNA-binding</keyword>
<dbReference type="InterPro" id="IPR000835">
    <property type="entry name" value="HTH_MarR-typ"/>
</dbReference>
<protein>
    <submittedName>
        <fullName evidence="5">MarR family transcriptional regulator</fullName>
    </submittedName>
</protein>
<evidence type="ECO:0000256" key="1">
    <source>
        <dbReference type="ARBA" id="ARBA00023015"/>
    </source>
</evidence>
<keyword evidence="3" id="KW-0804">Transcription</keyword>
<sequence>MECFQDDSLYHVFAQVIKLHYHRTHTLLDKVGVYPGQPGMLFSLYKKDGQSQKELANKLNIKPATATVMLNRMEKAGLLERKADATDQRISRVYITEKGGEVCEEVKEVMKIINSECFSNFTSEEEILLRRLLMQVRDNLMKVCDRKTEI</sequence>
<dbReference type="AlphaFoldDB" id="A0A934M1X1"/>
<dbReference type="SUPFAM" id="SSF46785">
    <property type="entry name" value="Winged helix' DNA-binding domain"/>
    <property type="match status" value="1"/>
</dbReference>
<comment type="caution">
    <text evidence="5">The sequence shown here is derived from an EMBL/GenBank/DDBJ whole genome shotgun (WGS) entry which is preliminary data.</text>
</comment>
<dbReference type="PANTHER" id="PTHR42756:SF1">
    <property type="entry name" value="TRANSCRIPTIONAL REPRESSOR OF EMRAB OPERON"/>
    <property type="match status" value="1"/>
</dbReference>
<dbReference type="EMBL" id="JAEEGB010000003">
    <property type="protein sequence ID" value="MBI6871542.1"/>
    <property type="molecule type" value="Genomic_DNA"/>
</dbReference>
<name>A0A934M1X1_9CLOT</name>
<gene>
    <name evidence="5" type="ORF">I6U51_02330</name>
</gene>
<reference evidence="5" key="1">
    <citation type="submission" date="2020-12" db="EMBL/GenBank/DDBJ databases">
        <title>Clostridium thailandense sp. nov., a novel acetogenic bacterium isolated from peat land soil in Thailand.</title>
        <authorList>
            <person name="Chaikitkaew S."/>
            <person name="Birkeland N.K."/>
        </authorList>
    </citation>
    <scope>NUCLEOTIDE SEQUENCE</scope>
    <source>
        <strain evidence="5">DSM 17425</strain>
    </source>
</reference>
<dbReference type="Pfam" id="PF01047">
    <property type="entry name" value="MarR"/>
    <property type="match status" value="1"/>
</dbReference>
<dbReference type="PANTHER" id="PTHR42756">
    <property type="entry name" value="TRANSCRIPTIONAL REGULATOR, MARR"/>
    <property type="match status" value="1"/>
</dbReference>
<proteinExistence type="predicted"/>
<evidence type="ECO:0000313" key="5">
    <source>
        <dbReference type="EMBL" id="MBI6871542.1"/>
    </source>
</evidence>
<dbReference type="GO" id="GO:0003700">
    <property type="term" value="F:DNA-binding transcription factor activity"/>
    <property type="evidence" value="ECO:0007669"/>
    <property type="project" value="InterPro"/>
</dbReference>
<organism evidence="5 6">
    <name type="scientific">Clostridium aciditolerans</name>
    <dbReference type="NCBI Taxonomy" id="339861"/>
    <lineage>
        <taxon>Bacteria</taxon>
        <taxon>Bacillati</taxon>
        <taxon>Bacillota</taxon>
        <taxon>Clostridia</taxon>
        <taxon>Eubacteriales</taxon>
        <taxon>Clostridiaceae</taxon>
        <taxon>Clostridium</taxon>
    </lineage>
</organism>
<dbReference type="InterPro" id="IPR036388">
    <property type="entry name" value="WH-like_DNA-bd_sf"/>
</dbReference>
<dbReference type="PRINTS" id="PR00598">
    <property type="entry name" value="HTHMARR"/>
</dbReference>
<dbReference type="GO" id="GO:0003677">
    <property type="term" value="F:DNA binding"/>
    <property type="evidence" value="ECO:0007669"/>
    <property type="project" value="UniProtKB-KW"/>
</dbReference>
<keyword evidence="1" id="KW-0805">Transcription regulation</keyword>
<dbReference type="SMART" id="SM00347">
    <property type="entry name" value="HTH_MARR"/>
    <property type="match status" value="1"/>
</dbReference>
<evidence type="ECO:0000256" key="3">
    <source>
        <dbReference type="ARBA" id="ARBA00023163"/>
    </source>
</evidence>